<evidence type="ECO:0000256" key="1">
    <source>
        <dbReference type="SAM" id="MobiDB-lite"/>
    </source>
</evidence>
<proteinExistence type="predicted"/>
<protein>
    <submittedName>
        <fullName evidence="2">Uncharacterized protein</fullName>
    </submittedName>
</protein>
<accession>A0A4U9EY13</accession>
<evidence type="ECO:0000313" key="2">
    <source>
        <dbReference type="EMBL" id="VIO57220.1"/>
    </source>
</evidence>
<feature type="region of interest" description="Disordered" evidence="1">
    <location>
        <begin position="78"/>
        <end position="101"/>
    </location>
</feature>
<gene>
    <name evidence="2" type="ORF">FUG_LOCUS244976</name>
</gene>
<reference evidence="2" key="1">
    <citation type="submission" date="2019-04" db="EMBL/GenBank/DDBJ databases">
        <authorList>
            <person name="Melise S."/>
            <person name="Noan J."/>
            <person name="Okalmin O."/>
        </authorList>
    </citation>
    <scope>NUCLEOTIDE SEQUENCE</scope>
    <source>
        <strain evidence="2">FN9</strain>
    </source>
</reference>
<dbReference type="AlphaFoldDB" id="A0A4U9EY13"/>
<name>A0A4U9EY13_GIBZA</name>
<sequence>MGGRMKMVNQFSDEQWVRRIAMAEGDGTAGQCLPKRRVDELALSQGAWFRKAAMKRQLMRRREMKAWMNGTKFQLPARGRETRVSYGGEEEEEGWMKRTGG</sequence>
<organism evidence="2">
    <name type="scientific">Gibberella zeae</name>
    <name type="common">Wheat head blight fungus</name>
    <name type="synonym">Fusarium graminearum</name>
    <dbReference type="NCBI Taxonomy" id="5518"/>
    <lineage>
        <taxon>Eukaryota</taxon>
        <taxon>Fungi</taxon>
        <taxon>Dikarya</taxon>
        <taxon>Ascomycota</taxon>
        <taxon>Pezizomycotina</taxon>
        <taxon>Sordariomycetes</taxon>
        <taxon>Hypocreomycetidae</taxon>
        <taxon>Hypocreales</taxon>
        <taxon>Nectriaceae</taxon>
        <taxon>Fusarium</taxon>
    </lineage>
</organism>
<dbReference type="EMBL" id="CAAKMV010000128">
    <property type="protein sequence ID" value="VIO57220.1"/>
    <property type="molecule type" value="Genomic_DNA"/>
</dbReference>